<comment type="subcellular location">
    <subcellularLocation>
        <location evidence="1">Nucleus</location>
    </subcellularLocation>
</comment>
<dbReference type="InterPro" id="IPR028322">
    <property type="entry name" value="PNRC-like_rgn"/>
</dbReference>
<protein>
    <submittedName>
        <fullName evidence="6">Proline rich nuclear receptor coactivator 2</fullName>
    </submittedName>
</protein>
<keyword evidence="4" id="KW-0804">Transcription</keyword>
<keyword evidence="2" id="KW-0805">Transcription regulation</keyword>
<dbReference type="PANTHER" id="PTHR15405">
    <property type="entry name" value="PROLINE-RICH NUCLEAR RECEPTOR COACTIVATOR"/>
    <property type="match status" value="1"/>
</dbReference>
<dbReference type="InterPro" id="IPR026780">
    <property type="entry name" value="PNRC1/2"/>
</dbReference>
<dbReference type="GeneTree" id="ENSGT00530000063881"/>
<evidence type="ECO:0000256" key="5">
    <source>
        <dbReference type="ARBA" id="ARBA00023242"/>
    </source>
</evidence>
<evidence type="ECO:0000313" key="6">
    <source>
        <dbReference type="Ensembl" id="ENSLLEP00000019843.1"/>
    </source>
</evidence>
<proteinExistence type="predicted"/>
<keyword evidence="7" id="KW-1185">Reference proteome</keyword>
<gene>
    <name evidence="6" type="primary">PNRC2</name>
</gene>
<evidence type="ECO:0000256" key="1">
    <source>
        <dbReference type="ARBA" id="ARBA00004123"/>
    </source>
</evidence>
<evidence type="ECO:0000256" key="2">
    <source>
        <dbReference type="ARBA" id="ARBA00023015"/>
    </source>
</evidence>
<evidence type="ECO:0000256" key="4">
    <source>
        <dbReference type="ARBA" id="ARBA00023163"/>
    </source>
</evidence>
<dbReference type="Ensembl" id="ENSLLET00000020626.1">
    <property type="protein sequence ID" value="ENSLLEP00000019843.1"/>
    <property type="gene ID" value="ENSLLEG00000012586.1"/>
</dbReference>
<dbReference type="GO" id="GO:0016071">
    <property type="term" value="P:mRNA metabolic process"/>
    <property type="evidence" value="ECO:0007669"/>
    <property type="project" value="UniProtKB-ARBA"/>
</dbReference>
<keyword evidence="3" id="KW-0010">Activator</keyword>
<keyword evidence="5" id="KW-0539">Nucleus</keyword>
<dbReference type="AlphaFoldDB" id="A0A8C5MZ39"/>
<evidence type="ECO:0000256" key="3">
    <source>
        <dbReference type="ARBA" id="ARBA00023159"/>
    </source>
</evidence>
<organism evidence="6 7">
    <name type="scientific">Leptobrachium leishanense</name>
    <name type="common">Leishan spiny toad</name>
    <dbReference type="NCBI Taxonomy" id="445787"/>
    <lineage>
        <taxon>Eukaryota</taxon>
        <taxon>Metazoa</taxon>
        <taxon>Chordata</taxon>
        <taxon>Craniata</taxon>
        <taxon>Vertebrata</taxon>
        <taxon>Euteleostomi</taxon>
        <taxon>Amphibia</taxon>
        <taxon>Batrachia</taxon>
        <taxon>Anura</taxon>
        <taxon>Pelobatoidea</taxon>
        <taxon>Megophryidae</taxon>
        <taxon>Leptobrachium</taxon>
    </lineage>
</organism>
<dbReference type="Proteomes" id="UP000694569">
    <property type="component" value="Unplaced"/>
</dbReference>
<reference evidence="6" key="2">
    <citation type="submission" date="2025-09" db="UniProtKB">
        <authorList>
            <consortium name="Ensembl"/>
        </authorList>
    </citation>
    <scope>IDENTIFICATION</scope>
</reference>
<name>A0A8C5MZ39_9ANUR</name>
<evidence type="ECO:0000313" key="7">
    <source>
        <dbReference type="Proteomes" id="UP000694569"/>
    </source>
</evidence>
<accession>A0A8C5MZ39</accession>
<reference evidence="6" key="1">
    <citation type="submission" date="2025-08" db="UniProtKB">
        <authorList>
            <consortium name="Ensembl"/>
        </authorList>
    </citation>
    <scope>IDENTIFICATION</scope>
</reference>
<dbReference type="OrthoDB" id="8732832at2759"/>
<dbReference type="Pfam" id="PF15365">
    <property type="entry name" value="PNRC"/>
    <property type="match status" value="1"/>
</dbReference>
<dbReference type="GO" id="GO:0005634">
    <property type="term" value="C:nucleus"/>
    <property type="evidence" value="ECO:0007669"/>
    <property type="project" value="UniProtKB-SubCell"/>
</dbReference>
<sequence>MLDLALHCLMKVQTGRLKGLQRRVRCLGTESRSLKDQLQVSDCSWHLLLDGLSPTCQLHNPQIQPLLTADVTKQFIQTLVTELKMGGGDGCNFPVQQQRNGKQNNRQKVFNRNNQKANSPHGKDKGHGVNQPSLAWQAMQNRSNNARSATQNLNLGIPGSKNLFLGQHNQNYAGAKFSEPPSPSVLPKPPSHWVLLSCNPAEREFMSFQLKTLLKVES</sequence>